<comment type="caution">
    <text evidence="6">The sequence shown here is derived from an EMBL/GenBank/DDBJ whole genome shotgun (WGS) entry which is preliminary data.</text>
</comment>
<accession>A0ABW1V9C1</accession>
<dbReference type="InterPro" id="IPR005119">
    <property type="entry name" value="LysR_subst-bd"/>
</dbReference>
<dbReference type="PANTHER" id="PTHR30126">
    <property type="entry name" value="HTH-TYPE TRANSCRIPTIONAL REGULATOR"/>
    <property type="match status" value="1"/>
</dbReference>
<name>A0ABW1V9C1_9BACL</name>
<keyword evidence="4" id="KW-0804">Transcription</keyword>
<reference evidence="7" key="1">
    <citation type="journal article" date="2019" name="Int. J. Syst. Evol. Microbiol.">
        <title>The Global Catalogue of Microorganisms (GCM) 10K type strain sequencing project: providing services to taxonomists for standard genome sequencing and annotation.</title>
        <authorList>
            <consortium name="The Broad Institute Genomics Platform"/>
            <consortium name="The Broad Institute Genome Sequencing Center for Infectious Disease"/>
            <person name="Wu L."/>
            <person name="Ma J."/>
        </authorList>
    </citation>
    <scope>NUCLEOTIDE SEQUENCE [LARGE SCALE GENOMIC DNA]</scope>
    <source>
        <strain evidence="7">PCU 280</strain>
    </source>
</reference>
<dbReference type="CDD" id="cd05466">
    <property type="entry name" value="PBP2_LTTR_substrate"/>
    <property type="match status" value="1"/>
</dbReference>
<evidence type="ECO:0000256" key="3">
    <source>
        <dbReference type="ARBA" id="ARBA00023125"/>
    </source>
</evidence>
<dbReference type="InterPro" id="IPR036388">
    <property type="entry name" value="WH-like_DNA-bd_sf"/>
</dbReference>
<evidence type="ECO:0000259" key="5">
    <source>
        <dbReference type="PROSITE" id="PS50931"/>
    </source>
</evidence>
<dbReference type="InterPro" id="IPR000847">
    <property type="entry name" value="LysR_HTH_N"/>
</dbReference>
<keyword evidence="3" id="KW-0238">DNA-binding</keyword>
<dbReference type="RefSeq" id="WP_379236220.1">
    <property type="nucleotide sequence ID" value="NZ_JBHSTE010000005.1"/>
</dbReference>
<gene>
    <name evidence="6" type="ORF">ACFP56_15690</name>
</gene>
<dbReference type="PANTHER" id="PTHR30126:SF64">
    <property type="entry name" value="HTH-TYPE TRANSCRIPTIONAL REGULATOR CITR"/>
    <property type="match status" value="1"/>
</dbReference>
<proteinExistence type="inferred from homology"/>
<feature type="domain" description="HTH lysR-type" evidence="5">
    <location>
        <begin position="1"/>
        <end position="60"/>
    </location>
</feature>
<sequence length="297" mass="33437">MKKSLDLYYVFEVVSKQSSISKAAQELFMTQSAVSQSIQRLENELDVQLFNRTARGVTLTAEGKLLHEHVRAALNLLHLGEEKMLEFKNLMIGELHIGVGDTISRYYLLPYLEQFYNHYPGIKLKILNGTTTEILEFIKAGKADLGLCNLPIGDRSIQSFPSMEVQDIFVGGANYRSLANKPISLQQLIELPLICLEKTANSRIYVDRYFKEKGLSLSPVFELGSHDLLLDFARINLGVACVTKQFAQHYIDNGLVHELPLLEPIPGRSIGICYSKHVSLSRAAKQFIQLIDISFCD</sequence>
<evidence type="ECO:0000256" key="4">
    <source>
        <dbReference type="ARBA" id="ARBA00023163"/>
    </source>
</evidence>
<dbReference type="Gene3D" id="1.10.10.10">
    <property type="entry name" value="Winged helix-like DNA-binding domain superfamily/Winged helix DNA-binding domain"/>
    <property type="match status" value="1"/>
</dbReference>
<dbReference type="Pfam" id="PF00126">
    <property type="entry name" value="HTH_1"/>
    <property type="match status" value="1"/>
</dbReference>
<evidence type="ECO:0000256" key="2">
    <source>
        <dbReference type="ARBA" id="ARBA00023015"/>
    </source>
</evidence>
<protein>
    <submittedName>
        <fullName evidence="6">LysR family transcriptional regulator</fullName>
    </submittedName>
</protein>
<dbReference type="InterPro" id="IPR036390">
    <property type="entry name" value="WH_DNA-bd_sf"/>
</dbReference>
<evidence type="ECO:0000313" key="7">
    <source>
        <dbReference type="Proteomes" id="UP001596233"/>
    </source>
</evidence>
<dbReference type="Pfam" id="PF03466">
    <property type="entry name" value="LysR_substrate"/>
    <property type="match status" value="1"/>
</dbReference>
<dbReference type="SUPFAM" id="SSF53850">
    <property type="entry name" value="Periplasmic binding protein-like II"/>
    <property type="match status" value="1"/>
</dbReference>
<dbReference type="PROSITE" id="PS50931">
    <property type="entry name" value="HTH_LYSR"/>
    <property type="match status" value="1"/>
</dbReference>
<keyword evidence="7" id="KW-1185">Reference proteome</keyword>
<dbReference type="PRINTS" id="PR00039">
    <property type="entry name" value="HTHLYSR"/>
</dbReference>
<keyword evidence="2" id="KW-0805">Transcription regulation</keyword>
<dbReference type="Proteomes" id="UP001596233">
    <property type="component" value="Unassembled WGS sequence"/>
</dbReference>
<evidence type="ECO:0000313" key="6">
    <source>
        <dbReference type="EMBL" id="MFC6334070.1"/>
    </source>
</evidence>
<comment type="similarity">
    <text evidence="1">Belongs to the LysR transcriptional regulatory family.</text>
</comment>
<dbReference type="Gene3D" id="3.40.190.290">
    <property type="match status" value="1"/>
</dbReference>
<dbReference type="SUPFAM" id="SSF46785">
    <property type="entry name" value="Winged helix' DNA-binding domain"/>
    <property type="match status" value="1"/>
</dbReference>
<organism evidence="6 7">
    <name type="scientific">Paenibacillus septentrionalis</name>
    <dbReference type="NCBI Taxonomy" id="429342"/>
    <lineage>
        <taxon>Bacteria</taxon>
        <taxon>Bacillati</taxon>
        <taxon>Bacillota</taxon>
        <taxon>Bacilli</taxon>
        <taxon>Bacillales</taxon>
        <taxon>Paenibacillaceae</taxon>
        <taxon>Paenibacillus</taxon>
    </lineage>
</organism>
<evidence type="ECO:0000256" key="1">
    <source>
        <dbReference type="ARBA" id="ARBA00009437"/>
    </source>
</evidence>
<dbReference type="EMBL" id="JBHSTE010000005">
    <property type="protein sequence ID" value="MFC6334070.1"/>
    <property type="molecule type" value="Genomic_DNA"/>
</dbReference>